<feature type="transmembrane region" description="Helical" evidence="7">
    <location>
        <begin position="12"/>
        <end position="34"/>
    </location>
</feature>
<evidence type="ECO:0000313" key="9">
    <source>
        <dbReference type="EMBL" id="ABN06347.1"/>
    </source>
</evidence>
<feature type="transmembrane region" description="Helical" evidence="7">
    <location>
        <begin position="150"/>
        <end position="170"/>
    </location>
</feature>
<comment type="subcellular location">
    <subcellularLocation>
        <location evidence="1 7">Cell membrane</location>
        <topology evidence="1 7">Multi-pass membrane protein</topology>
    </subcellularLocation>
</comment>
<evidence type="ECO:0000256" key="2">
    <source>
        <dbReference type="ARBA" id="ARBA00022448"/>
    </source>
</evidence>
<dbReference type="InterPro" id="IPR000515">
    <property type="entry name" value="MetI-like"/>
</dbReference>
<dbReference type="Proteomes" id="UP000000365">
    <property type="component" value="Chromosome"/>
</dbReference>
<keyword evidence="5 7" id="KW-1133">Transmembrane helix</keyword>
<dbReference type="Pfam" id="PF00528">
    <property type="entry name" value="BPD_transp_1"/>
    <property type="match status" value="1"/>
</dbReference>
<reference evidence="9 10" key="1">
    <citation type="journal article" date="2009" name="Stand. Genomic Sci.">
        <title>Complete genome sequence of Methanocorpusculum labreanum type strain Z.</title>
        <authorList>
            <person name="Anderson I.J."/>
            <person name="Sieprawska-Lupa M."/>
            <person name="Goltsman E."/>
            <person name="Lapidus A."/>
            <person name="Copeland A."/>
            <person name="Glavina Del Rio T."/>
            <person name="Tice H."/>
            <person name="Dalin E."/>
            <person name="Barry K."/>
            <person name="Pitluck S."/>
            <person name="Hauser L."/>
            <person name="Land M."/>
            <person name="Lucas S."/>
            <person name="Richardson P."/>
            <person name="Whitman W.B."/>
            <person name="Kyrpides N.C."/>
        </authorList>
    </citation>
    <scope>NUCLEOTIDE SEQUENCE [LARGE SCALE GENOMIC DNA]</scope>
    <source>
        <strain evidence="10">ATCC 43576 / DSM 4855 / Z</strain>
    </source>
</reference>
<dbReference type="KEGG" id="mla:Mlab_0171"/>
<evidence type="ECO:0000256" key="3">
    <source>
        <dbReference type="ARBA" id="ARBA00022475"/>
    </source>
</evidence>
<keyword evidence="10" id="KW-1185">Reference proteome</keyword>
<feature type="transmembrane region" description="Helical" evidence="7">
    <location>
        <begin position="190"/>
        <end position="212"/>
    </location>
</feature>
<dbReference type="PROSITE" id="PS50928">
    <property type="entry name" value="ABC_TM1"/>
    <property type="match status" value="1"/>
</dbReference>
<dbReference type="InterPro" id="IPR035906">
    <property type="entry name" value="MetI-like_sf"/>
</dbReference>
<feature type="domain" description="ABC transmembrane type-1" evidence="8">
    <location>
        <begin position="105"/>
        <end position="312"/>
    </location>
</feature>
<dbReference type="InterPro" id="IPR045621">
    <property type="entry name" value="BPD_transp_1_N"/>
</dbReference>
<proteinExistence type="inferred from homology"/>
<evidence type="ECO:0000259" key="8">
    <source>
        <dbReference type="PROSITE" id="PS50928"/>
    </source>
</evidence>
<feature type="transmembrane region" description="Helical" evidence="7">
    <location>
        <begin position="104"/>
        <end position="129"/>
    </location>
</feature>
<keyword evidence="6 7" id="KW-0472">Membrane</keyword>
<dbReference type="EMBL" id="CP000559">
    <property type="protein sequence ID" value="ABN06347.1"/>
    <property type="molecule type" value="Genomic_DNA"/>
</dbReference>
<evidence type="ECO:0000256" key="4">
    <source>
        <dbReference type="ARBA" id="ARBA00022692"/>
    </source>
</evidence>
<evidence type="ECO:0000256" key="6">
    <source>
        <dbReference type="ARBA" id="ARBA00023136"/>
    </source>
</evidence>
<organism evidence="9 10">
    <name type="scientific">Methanocorpusculum labreanum (strain ATCC 43576 / DSM 4855 / Z)</name>
    <dbReference type="NCBI Taxonomy" id="410358"/>
    <lineage>
        <taxon>Archaea</taxon>
        <taxon>Methanobacteriati</taxon>
        <taxon>Methanobacteriota</taxon>
        <taxon>Stenosarchaea group</taxon>
        <taxon>Methanomicrobia</taxon>
        <taxon>Methanomicrobiales</taxon>
        <taxon>Methanocorpusculaceae</taxon>
        <taxon>Methanocorpusculum</taxon>
    </lineage>
</organism>
<evidence type="ECO:0000256" key="7">
    <source>
        <dbReference type="RuleBase" id="RU363032"/>
    </source>
</evidence>
<dbReference type="Gene3D" id="1.10.3720.10">
    <property type="entry name" value="MetI-like"/>
    <property type="match status" value="1"/>
</dbReference>
<dbReference type="STRING" id="410358.Mlab_0171"/>
<protein>
    <submittedName>
        <fullName evidence="9">Binding-protein-dependent transport systems inner membrane component</fullName>
    </submittedName>
</protein>
<dbReference type="GO" id="GO:0055085">
    <property type="term" value="P:transmembrane transport"/>
    <property type="evidence" value="ECO:0007669"/>
    <property type="project" value="InterPro"/>
</dbReference>
<feature type="transmembrane region" description="Helical" evidence="7">
    <location>
        <begin position="251"/>
        <end position="273"/>
    </location>
</feature>
<dbReference type="CDD" id="cd06261">
    <property type="entry name" value="TM_PBP2"/>
    <property type="match status" value="1"/>
</dbReference>
<keyword evidence="4 7" id="KW-0812">Transmembrane</keyword>
<dbReference type="eggNOG" id="arCOG00751">
    <property type="taxonomic scope" value="Archaea"/>
</dbReference>
<dbReference type="RefSeq" id="WP_011832548.1">
    <property type="nucleotide sequence ID" value="NC_008942.1"/>
</dbReference>
<dbReference type="PANTHER" id="PTHR43163">
    <property type="entry name" value="DIPEPTIDE TRANSPORT SYSTEM PERMEASE PROTEIN DPPB-RELATED"/>
    <property type="match status" value="1"/>
</dbReference>
<dbReference type="PANTHER" id="PTHR43163:SF6">
    <property type="entry name" value="DIPEPTIDE TRANSPORT SYSTEM PERMEASE PROTEIN DPPB-RELATED"/>
    <property type="match status" value="1"/>
</dbReference>
<comment type="similarity">
    <text evidence="7">Belongs to the binding-protein-dependent transport system permease family.</text>
</comment>
<dbReference type="HOGENOM" id="CLU_036879_1_2_2"/>
<sequence length="333" mass="37351">MNLSDYPYLKKIGKNIIIFIITMFVLSIIVFVMARLAPGDPLQAFYGDALDTMSIEEMDAARVRLGLDGPIYYQYIKWLLLALGGDFGLSLQYKMPAMDVIAPLISNTIILGLTAYILVFALAIVLAVICAKHEDTLLDKLICKIGTMSYFIPAFWLGLILILIFSVNLNWFPSSGAYDYGQAGNIANRIWHMILPLTVMIFSHIWYYAYMIRNKLLDENRKDYVLLAKIKGLTKSEILWKHSLRNIAPTIVNLMAISIPHVLGGTVIAEAVFNYPGIGNMAISAAKYHDYNLLMLLVLITGSMVIITSMCAYMINEVIDPRMKDAGGTIWEK</sequence>
<evidence type="ECO:0000256" key="1">
    <source>
        <dbReference type="ARBA" id="ARBA00004651"/>
    </source>
</evidence>
<evidence type="ECO:0000256" key="5">
    <source>
        <dbReference type="ARBA" id="ARBA00022989"/>
    </source>
</evidence>
<keyword evidence="3" id="KW-1003">Cell membrane</keyword>
<dbReference type="GO" id="GO:0005886">
    <property type="term" value="C:plasma membrane"/>
    <property type="evidence" value="ECO:0007669"/>
    <property type="project" value="UniProtKB-SubCell"/>
</dbReference>
<gene>
    <name evidence="9" type="ordered locus">Mlab_0171</name>
</gene>
<evidence type="ECO:0000313" key="10">
    <source>
        <dbReference type="Proteomes" id="UP000000365"/>
    </source>
</evidence>
<dbReference type="GeneID" id="4795846"/>
<feature type="transmembrane region" description="Helical" evidence="7">
    <location>
        <begin position="293"/>
        <end position="315"/>
    </location>
</feature>
<accession>A2SPU1</accession>
<dbReference type="SUPFAM" id="SSF161098">
    <property type="entry name" value="MetI-like"/>
    <property type="match status" value="1"/>
</dbReference>
<dbReference type="Pfam" id="PF19300">
    <property type="entry name" value="BPD_transp_1_N"/>
    <property type="match status" value="1"/>
</dbReference>
<keyword evidence="2 7" id="KW-0813">Transport</keyword>
<name>A2SPU1_METLZ</name>
<dbReference type="AlphaFoldDB" id="A2SPU1"/>